<comment type="caution">
    <text evidence="1">The sequence shown here is derived from an EMBL/GenBank/DDBJ whole genome shotgun (WGS) entry which is preliminary data.</text>
</comment>
<sequence length="128" mass="15566">MKQKEDRPFFTMWCERFKYHPQFIGKRLKKLDSDNFPDPYDIDRDIYDIVTMEEYLKQEDDRIPIIHTCIENVFEQRLPCPLTHWNEYAELHVSLLSGIVVCLEVYTLKQGHKNDLMNYTMIEFKNEK</sequence>
<dbReference type="Proteomes" id="UP001152599">
    <property type="component" value="Unassembled WGS sequence"/>
</dbReference>
<dbReference type="RefSeq" id="WP_304420292.1">
    <property type="nucleotide sequence ID" value="NZ_JANCMU010000002.1"/>
</dbReference>
<evidence type="ECO:0000313" key="1">
    <source>
        <dbReference type="EMBL" id="MDG4945727.1"/>
    </source>
</evidence>
<name>A0A9X4MY83_9FLAO</name>
<reference evidence="1" key="1">
    <citation type="submission" date="2022-07" db="EMBL/GenBank/DDBJ databases">
        <title>Description and genome-wide analysis of Profundicola chukchiensis gen. nov., sp. nov., marine bacteria isolated from bottom sediments of the Chukchi Sea.</title>
        <authorList>
            <person name="Romanenko L."/>
            <person name="Otstavnykh N."/>
            <person name="Kurilenko V."/>
            <person name="Eremeev V."/>
            <person name="Velansky P."/>
            <person name="Mikhailov V."/>
            <person name="Isaeva M."/>
        </authorList>
    </citation>
    <scope>NUCLEOTIDE SEQUENCE</scope>
    <source>
        <strain evidence="1">KMM 9713</strain>
    </source>
</reference>
<gene>
    <name evidence="1" type="ORF">NMK71_04815</name>
</gene>
<dbReference type="EMBL" id="JANCMU010000002">
    <property type="protein sequence ID" value="MDG4945727.1"/>
    <property type="molecule type" value="Genomic_DNA"/>
</dbReference>
<protein>
    <submittedName>
        <fullName evidence="1">Uncharacterized protein</fullName>
    </submittedName>
</protein>
<evidence type="ECO:0000313" key="2">
    <source>
        <dbReference type="Proteomes" id="UP001152599"/>
    </source>
</evidence>
<proteinExistence type="predicted"/>
<accession>A0A9X4MY83</accession>
<keyword evidence="2" id="KW-1185">Reference proteome</keyword>
<dbReference type="AlphaFoldDB" id="A0A9X4MY83"/>
<organism evidence="1 2">
    <name type="scientific">Profundicola chukchiensis</name>
    <dbReference type="NCBI Taxonomy" id="2961959"/>
    <lineage>
        <taxon>Bacteria</taxon>
        <taxon>Pseudomonadati</taxon>
        <taxon>Bacteroidota</taxon>
        <taxon>Flavobacteriia</taxon>
        <taxon>Flavobacteriales</taxon>
        <taxon>Weeksellaceae</taxon>
        <taxon>Profundicola</taxon>
    </lineage>
</organism>